<evidence type="ECO:0000313" key="10">
    <source>
        <dbReference type="Proteomes" id="UP000182521"/>
    </source>
</evidence>
<evidence type="ECO:0000256" key="5">
    <source>
        <dbReference type="ARBA" id="ARBA00022909"/>
    </source>
</evidence>
<dbReference type="Gene3D" id="3.30.1130.10">
    <property type="match status" value="1"/>
</dbReference>
<evidence type="ECO:0000256" key="2">
    <source>
        <dbReference type="ARBA" id="ARBA00005013"/>
    </source>
</evidence>
<dbReference type="OrthoDB" id="5604514at2"/>
<dbReference type="EC" id="4.1.2.25" evidence="4"/>
<dbReference type="InterPro" id="IPR043133">
    <property type="entry name" value="GTP-CH-I_C/QueF"/>
</dbReference>
<dbReference type="STRING" id="1542390.KX01_1303"/>
<dbReference type="NCBIfam" id="TIGR00526">
    <property type="entry name" value="folB_dom"/>
    <property type="match status" value="1"/>
</dbReference>
<reference evidence="10" key="1">
    <citation type="submission" date="2014-10" db="EMBL/GenBank/DDBJ databases">
        <authorList>
            <person name="Kuske C.R."/>
            <person name="Challacombe J.F."/>
            <person name="Daligault H.E."/>
            <person name="Davenport K.W."/>
            <person name="Johnson S.L."/>
            <person name="Siddaramappa S."/>
            <person name="Petersen J.M."/>
        </authorList>
    </citation>
    <scope>NUCLEOTIDE SEQUENCE [LARGE SCALE GENOMIC DNA]</scope>
    <source>
        <strain evidence="10">CA97-1460</strain>
    </source>
</reference>
<keyword evidence="6" id="KW-0456">Lyase</keyword>
<dbReference type="PANTHER" id="PTHR42844">
    <property type="entry name" value="DIHYDRONEOPTERIN ALDOLASE 1-RELATED"/>
    <property type="match status" value="1"/>
</dbReference>
<evidence type="ECO:0000256" key="1">
    <source>
        <dbReference type="ARBA" id="ARBA00001353"/>
    </source>
</evidence>
<dbReference type="RefSeq" id="WP_071664205.1">
    <property type="nucleotide sequence ID" value="NZ_CP009654.1"/>
</dbReference>
<name>A0A1J0KTV0_9GAMM</name>
<keyword evidence="10" id="KW-1185">Reference proteome</keyword>
<dbReference type="GO" id="GO:0046656">
    <property type="term" value="P:folic acid biosynthetic process"/>
    <property type="evidence" value="ECO:0007669"/>
    <property type="project" value="UniProtKB-KW"/>
</dbReference>
<evidence type="ECO:0000256" key="4">
    <source>
        <dbReference type="ARBA" id="ARBA00013043"/>
    </source>
</evidence>
<comment type="pathway">
    <text evidence="2">Cofactor biosynthesis; tetrahydrofolate biosynthesis; 2-amino-4-hydroxy-6-hydroxymethyl-7,8-dihydropteridine diphosphate from 7,8-dihydroneopterin triphosphate: step 3/4.</text>
</comment>
<dbReference type="AlphaFoldDB" id="A0A1J0KTV0"/>
<evidence type="ECO:0000256" key="3">
    <source>
        <dbReference type="ARBA" id="ARBA00005708"/>
    </source>
</evidence>
<proteinExistence type="inferred from homology"/>
<dbReference type="GO" id="GO:0004150">
    <property type="term" value="F:dihydroneopterin aldolase activity"/>
    <property type="evidence" value="ECO:0007669"/>
    <property type="project" value="UniProtKB-EC"/>
</dbReference>
<dbReference type="PANTHER" id="PTHR42844:SF1">
    <property type="entry name" value="DIHYDRONEOPTERIN ALDOLASE 1-RELATED"/>
    <property type="match status" value="1"/>
</dbReference>
<organism evidence="9 10">
    <name type="scientific">Francisella frigiditurris</name>
    <dbReference type="NCBI Taxonomy" id="1542390"/>
    <lineage>
        <taxon>Bacteria</taxon>
        <taxon>Pseudomonadati</taxon>
        <taxon>Pseudomonadota</taxon>
        <taxon>Gammaproteobacteria</taxon>
        <taxon>Thiotrichales</taxon>
        <taxon>Francisellaceae</taxon>
        <taxon>Francisella</taxon>
    </lineage>
</organism>
<dbReference type="InterPro" id="IPR006157">
    <property type="entry name" value="FolB_dom"/>
</dbReference>
<feature type="domain" description="Dihydroneopterin aldolase/epimerase" evidence="8">
    <location>
        <begin position="5"/>
        <end position="117"/>
    </location>
</feature>
<dbReference type="InterPro" id="IPR006156">
    <property type="entry name" value="Dihydroneopterin_aldolase"/>
</dbReference>
<evidence type="ECO:0000256" key="7">
    <source>
        <dbReference type="ARBA" id="ARBA00032903"/>
    </source>
</evidence>
<protein>
    <recommendedName>
        <fullName evidence="4">dihydroneopterin aldolase</fullName>
        <ecNumber evidence="4">4.1.2.25</ecNumber>
    </recommendedName>
    <alternativeName>
        <fullName evidence="7">7,8-dihydroneopterin aldolase</fullName>
    </alternativeName>
</protein>
<dbReference type="Proteomes" id="UP000182521">
    <property type="component" value="Chromosome"/>
</dbReference>
<dbReference type="EMBL" id="CP009654">
    <property type="protein sequence ID" value="APC97078.1"/>
    <property type="molecule type" value="Genomic_DNA"/>
</dbReference>
<dbReference type="Pfam" id="PF02152">
    <property type="entry name" value="FolB"/>
    <property type="match status" value="1"/>
</dbReference>
<gene>
    <name evidence="9" type="ORF">KX01_1303</name>
</gene>
<sequence length="117" mass="13773">MKKSLLLNGLEIYVSLGCSEEEKAFKQKIELDLELVFPKDFKACDNDNLHDTICYYTLRNKIQEFCDGFRYDLIEYLAQQIYDFIAKSYPNVEVEYLKLIKRPPVSQITTASFVIRK</sequence>
<evidence type="ECO:0000259" key="8">
    <source>
        <dbReference type="SMART" id="SM00905"/>
    </source>
</evidence>
<dbReference type="GO" id="GO:0005737">
    <property type="term" value="C:cytoplasm"/>
    <property type="evidence" value="ECO:0007669"/>
    <property type="project" value="TreeGrafter"/>
</dbReference>
<comment type="similarity">
    <text evidence="3">Belongs to the DHNA family.</text>
</comment>
<dbReference type="SMART" id="SM00905">
    <property type="entry name" value="FolB"/>
    <property type="match status" value="1"/>
</dbReference>
<keyword evidence="5" id="KW-0289">Folate biosynthesis</keyword>
<dbReference type="KEGG" id="frc:KX01_1303"/>
<comment type="catalytic activity">
    <reaction evidence="1">
        <text>7,8-dihydroneopterin = 6-hydroxymethyl-7,8-dihydropterin + glycolaldehyde</text>
        <dbReference type="Rhea" id="RHEA:10540"/>
        <dbReference type="ChEBI" id="CHEBI:17001"/>
        <dbReference type="ChEBI" id="CHEBI:17071"/>
        <dbReference type="ChEBI" id="CHEBI:44841"/>
        <dbReference type="EC" id="4.1.2.25"/>
    </reaction>
</comment>
<evidence type="ECO:0000256" key="6">
    <source>
        <dbReference type="ARBA" id="ARBA00023239"/>
    </source>
</evidence>
<accession>A0A1J0KTV0</accession>
<evidence type="ECO:0000313" key="9">
    <source>
        <dbReference type="EMBL" id="APC97078.1"/>
    </source>
</evidence>
<dbReference type="SUPFAM" id="SSF55620">
    <property type="entry name" value="Tetrahydrobiopterin biosynthesis enzymes-like"/>
    <property type="match status" value="1"/>
</dbReference>